<accession>U5C1L5</accession>
<proteinExistence type="predicted"/>
<organism evidence="1 2">
    <name type="scientific">Rhodonellum psychrophilum GCM71 = DSM 17998</name>
    <dbReference type="NCBI Taxonomy" id="1123057"/>
    <lineage>
        <taxon>Bacteria</taxon>
        <taxon>Pseudomonadati</taxon>
        <taxon>Bacteroidota</taxon>
        <taxon>Cytophagia</taxon>
        <taxon>Cytophagales</taxon>
        <taxon>Cytophagaceae</taxon>
        <taxon>Rhodonellum</taxon>
    </lineage>
</organism>
<comment type="caution">
    <text evidence="1">The sequence shown here is derived from an EMBL/GenBank/DDBJ whole genome shotgun (WGS) entry which is preliminary data.</text>
</comment>
<reference evidence="1 2" key="1">
    <citation type="journal article" date="2013" name="Genome Announc.">
        <title>Draft Genome Sequence of the Psychrophilic and Alkaliphilic Rhodonellum psychrophilum Strain GCM71T.</title>
        <authorList>
            <person name="Hauptmann A.L."/>
            <person name="Glaring M.A."/>
            <person name="Hallin P.F."/>
            <person name="Prieme A."/>
            <person name="Stougaard P."/>
        </authorList>
    </citation>
    <scope>NUCLEOTIDE SEQUENCE [LARGE SCALE GENOMIC DNA]</scope>
    <source>
        <strain evidence="1 2">GCM71</strain>
    </source>
</reference>
<keyword evidence="2" id="KW-1185">Reference proteome</keyword>
<gene>
    <name evidence="1" type="ORF">P872_03895</name>
</gene>
<dbReference type="Proteomes" id="UP000016843">
    <property type="component" value="Unassembled WGS sequence"/>
</dbReference>
<dbReference type="AlphaFoldDB" id="U5C1L5"/>
<name>U5C1L5_9BACT</name>
<evidence type="ECO:0000313" key="1">
    <source>
        <dbReference type="EMBL" id="ERM82811.1"/>
    </source>
</evidence>
<dbReference type="EMBL" id="AWXR01000021">
    <property type="protein sequence ID" value="ERM82811.1"/>
    <property type="molecule type" value="Genomic_DNA"/>
</dbReference>
<sequence>MFVLAIYPKGKPKLTHPNLPPSIISIKFVPYSEITQHS</sequence>
<protein>
    <submittedName>
        <fullName evidence="1">Uncharacterized protein</fullName>
    </submittedName>
</protein>
<evidence type="ECO:0000313" key="2">
    <source>
        <dbReference type="Proteomes" id="UP000016843"/>
    </source>
</evidence>